<dbReference type="PANTHER" id="PTHR10344">
    <property type="entry name" value="THYMIDYLATE KINASE"/>
    <property type="match status" value="1"/>
</dbReference>
<dbReference type="GO" id="GO:0006235">
    <property type="term" value="P:dTTP biosynthetic process"/>
    <property type="evidence" value="ECO:0007669"/>
    <property type="project" value="UniProtKB-UniRule"/>
</dbReference>
<comment type="similarity">
    <text evidence="1 10">Belongs to the thymidylate kinase family.</text>
</comment>
<proteinExistence type="inferred from homology"/>
<dbReference type="GO" id="GO:0005737">
    <property type="term" value="C:cytoplasm"/>
    <property type="evidence" value="ECO:0007669"/>
    <property type="project" value="TreeGrafter"/>
</dbReference>
<evidence type="ECO:0000313" key="13">
    <source>
        <dbReference type="Proteomes" id="UP000033615"/>
    </source>
</evidence>
<feature type="domain" description="Thymidylate kinase-like" evidence="11">
    <location>
        <begin position="7"/>
        <end position="186"/>
    </location>
</feature>
<dbReference type="InterPro" id="IPR027417">
    <property type="entry name" value="P-loop_NTPase"/>
</dbReference>
<sequence length="202" mass="22060">MLISVTGIDGSGKSTLVRGLTEALTSQGHEVVVVRPMHHDAQLLRMFAGARRLAPDDTAWAQQVEGFIGLHTCWVMAAKTCDIVLPALERGAVVVSDRWVADHVASQGWFGVTLDPAAAPLDRLPAPDVEIFVDVTAAIAQRRIDARDPEGSVGSGPEFLTYFRERLLDWYGDRPHLRLDGSEPPQTVLTWALSTLNGRLSR</sequence>
<dbReference type="EMBL" id="LAKD02000024">
    <property type="protein sequence ID" value="OPF81397.1"/>
    <property type="molecule type" value="Genomic_DNA"/>
</dbReference>
<comment type="caution">
    <text evidence="12">The sequence shown here is derived from an EMBL/GenBank/DDBJ whole genome shotgun (WGS) entry which is preliminary data.</text>
</comment>
<dbReference type="GO" id="GO:0006227">
    <property type="term" value="P:dUDP biosynthetic process"/>
    <property type="evidence" value="ECO:0007669"/>
    <property type="project" value="TreeGrafter"/>
</dbReference>
<dbReference type="GO" id="GO:0004798">
    <property type="term" value="F:dTMP kinase activity"/>
    <property type="evidence" value="ECO:0007669"/>
    <property type="project" value="UniProtKB-UniRule"/>
</dbReference>
<dbReference type="HAMAP" id="MF_00165">
    <property type="entry name" value="Thymidylate_kinase"/>
    <property type="match status" value="1"/>
</dbReference>
<dbReference type="RefSeq" id="WP_046086674.1">
    <property type="nucleotide sequence ID" value="NZ_LAKD02000024.1"/>
</dbReference>
<comment type="catalytic activity">
    <reaction evidence="9 10">
        <text>dTMP + ATP = dTDP + ADP</text>
        <dbReference type="Rhea" id="RHEA:13517"/>
        <dbReference type="ChEBI" id="CHEBI:30616"/>
        <dbReference type="ChEBI" id="CHEBI:58369"/>
        <dbReference type="ChEBI" id="CHEBI:63528"/>
        <dbReference type="ChEBI" id="CHEBI:456216"/>
        <dbReference type="EC" id="2.7.4.9"/>
    </reaction>
</comment>
<evidence type="ECO:0000259" key="11">
    <source>
        <dbReference type="Pfam" id="PF02223"/>
    </source>
</evidence>
<evidence type="ECO:0000256" key="10">
    <source>
        <dbReference type="HAMAP-Rule" id="MF_00165"/>
    </source>
</evidence>
<evidence type="ECO:0000256" key="3">
    <source>
        <dbReference type="ARBA" id="ARBA00017144"/>
    </source>
</evidence>
<name>A0A1V4D8J1_9ACTN</name>
<keyword evidence="4 10" id="KW-0808">Transferase</keyword>
<reference evidence="12" key="1">
    <citation type="submission" date="2016-12" db="EMBL/GenBank/DDBJ databases">
        <title>Genome sequence of Streptomyces antioxidans MUSC 164.</title>
        <authorList>
            <person name="Lee L.-H."/>
            <person name="Ser H.-L."/>
        </authorList>
    </citation>
    <scope>NUCLEOTIDE SEQUENCE [LARGE SCALE GENOMIC DNA]</scope>
    <source>
        <strain evidence="12">MUSC 164</strain>
    </source>
</reference>
<accession>A0A1V4D8J1</accession>
<dbReference type="AlphaFoldDB" id="A0A1V4D8J1"/>
<dbReference type="InterPro" id="IPR039430">
    <property type="entry name" value="Thymidylate_kin-like_dom"/>
</dbReference>
<dbReference type="InterPro" id="IPR018094">
    <property type="entry name" value="Thymidylate_kinase"/>
</dbReference>
<dbReference type="EC" id="2.7.4.9" evidence="2 10"/>
<evidence type="ECO:0000256" key="8">
    <source>
        <dbReference type="ARBA" id="ARBA00022840"/>
    </source>
</evidence>
<dbReference type="Pfam" id="PF02223">
    <property type="entry name" value="Thymidylate_kin"/>
    <property type="match status" value="1"/>
</dbReference>
<keyword evidence="7 10" id="KW-0418">Kinase</keyword>
<dbReference type="SUPFAM" id="SSF52540">
    <property type="entry name" value="P-loop containing nucleoside triphosphate hydrolases"/>
    <property type="match status" value="1"/>
</dbReference>
<evidence type="ECO:0000256" key="5">
    <source>
        <dbReference type="ARBA" id="ARBA00022727"/>
    </source>
</evidence>
<keyword evidence="13" id="KW-1185">Reference proteome</keyword>
<dbReference type="Proteomes" id="UP000033615">
    <property type="component" value="Unassembled WGS sequence"/>
</dbReference>
<dbReference type="GO" id="GO:0004550">
    <property type="term" value="F:nucleoside diphosphate kinase activity"/>
    <property type="evidence" value="ECO:0007669"/>
    <property type="project" value="TreeGrafter"/>
</dbReference>
<evidence type="ECO:0000256" key="6">
    <source>
        <dbReference type="ARBA" id="ARBA00022741"/>
    </source>
</evidence>
<evidence type="ECO:0000313" key="12">
    <source>
        <dbReference type="EMBL" id="OPF81397.1"/>
    </source>
</evidence>
<gene>
    <name evidence="10" type="primary">tmk</name>
    <name evidence="12" type="ORF">VT50_0210015</name>
</gene>
<evidence type="ECO:0000256" key="9">
    <source>
        <dbReference type="ARBA" id="ARBA00048743"/>
    </source>
</evidence>
<evidence type="ECO:0000256" key="7">
    <source>
        <dbReference type="ARBA" id="ARBA00022777"/>
    </source>
</evidence>
<dbReference type="OrthoDB" id="9774907at2"/>
<evidence type="ECO:0000256" key="4">
    <source>
        <dbReference type="ARBA" id="ARBA00022679"/>
    </source>
</evidence>
<evidence type="ECO:0000256" key="1">
    <source>
        <dbReference type="ARBA" id="ARBA00009776"/>
    </source>
</evidence>
<keyword evidence="5 10" id="KW-0545">Nucleotide biosynthesis</keyword>
<dbReference type="GO" id="GO:0005524">
    <property type="term" value="F:ATP binding"/>
    <property type="evidence" value="ECO:0007669"/>
    <property type="project" value="UniProtKB-UniRule"/>
</dbReference>
<dbReference type="Gene3D" id="3.40.50.300">
    <property type="entry name" value="P-loop containing nucleotide triphosphate hydrolases"/>
    <property type="match status" value="1"/>
</dbReference>
<dbReference type="PANTHER" id="PTHR10344:SF4">
    <property type="entry name" value="UMP-CMP KINASE 2, MITOCHONDRIAL"/>
    <property type="match status" value="1"/>
</dbReference>
<feature type="binding site" evidence="10">
    <location>
        <begin position="7"/>
        <end position="14"/>
    </location>
    <ligand>
        <name>ATP</name>
        <dbReference type="ChEBI" id="CHEBI:30616"/>
    </ligand>
</feature>
<protein>
    <recommendedName>
        <fullName evidence="3 10">Thymidylate kinase</fullName>
        <ecNumber evidence="2 10">2.7.4.9</ecNumber>
    </recommendedName>
    <alternativeName>
        <fullName evidence="10">dTMP kinase</fullName>
    </alternativeName>
</protein>
<keyword evidence="8 10" id="KW-0067">ATP-binding</keyword>
<comment type="function">
    <text evidence="10">Phosphorylation of dTMP to form dTDP in both de novo and salvage pathways of dTTP synthesis.</text>
</comment>
<dbReference type="CDD" id="cd01672">
    <property type="entry name" value="TMPK"/>
    <property type="match status" value="1"/>
</dbReference>
<dbReference type="GO" id="GO:0006233">
    <property type="term" value="P:dTDP biosynthetic process"/>
    <property type="evidence" value="ECO:0007669"/>
    <property type="project" value="InterPro"/>
</dbReference>
<organism evidence="12 13">
    <name type="scientific">Streptomyces antioxidans</name>
    <dbReference type="NCBI Taxonomy" id="1507734"/>
    <lineage>
        <taxon>Bacteria</taxon>
        <taxon>Bacillati</taxon>
        <taxon>Actinomycetota</taxon>
        <taxon>Actinomycetes</taxon>
        <taxon>Kitasatosporales</taxon>
        <taxon>Streptomycetaceae</taxon>
        <taxon>Streptomyces</taxon>
    </lineage>
</organism>
<keyword evidence="6 10" id="KW-0547">Nucleotide-binding</keyword>
<evidence type="ECO:0000256" key="2">
    <source>
        <dbReference type="ARBA" id="ARBA00012980"/>
    </source>
</evidence>